<dbReference type="EMBL" id="BIFH01000040">
    <property type="protein sequence ID" value="GCE00566.1"/>
    <property type="molecule type" value="Genomic_DNA"/>
</dbReference>
<protein>
    <submittedName>
        <fullName evidence="1">Uncharacterized protein</fullName>
    </submittedName>
</protein>
<dbReference type="OrthoDB" id="9851893at2"/>
<name>A0A401Z1B6_9ACTN</name>
<sequence length="66" mass="6804">MEIGTKVRAITALGGGLRQEVPANAEGWVVANRFGGDIEVAFVLPGLLGGTRTVNVPVDPIHVAPV</sequence>
<gene>
    <name evidence="1" type="ORF">EHYA_08292</name>
</gene>
<proteinExistence type="predicted"/>
<dbReference type="Proteomes" id="UP000286931">
    <property type="component" value="Unassembled WGS sequence"/>
</dbReference>
<dbReference type="RefSeq" id="WP_126642279.1">
    <property type="nucleotide sequence ID" value="NZ_BIFH01000040.1"/>
</dbReference>
<keyword evidence="2" id="KW-1185">Reference proteome</keyword>
<reference evidence="1 2" key="1">
    <citation type="submission" date="2018-12" db="EMBL/GenBank/DDBJ databases">
        <title>Draft genome sequence of Embleya hyalina NBRC 13850T.</title>
        <authorList>
            <person name="Komaki H."/>
            <person name="Hosoyama A."/>
            <person name="Kimura A."/>
            <person name="Ichikawa N."/>
            <person name="Tamura T."/>
        </authorList>
    </citation>
    <scope>NUCLEOTIDE SEQUENCE [LARGE SCALE GENOMIC DNA]</scope>
    <source>
        <strain evidence="1 2">NBRC 13850</strain>
    </source>
</reference>
<comment type="caution">
    <text evidence="1">The sequence shown here is derived from an EMBL/GenBank/DDBJ whole genome shotgun (WGS) entry which is preliminary data.</text>
</comment>
<dbReference type="AlphaFoldDB" id="A0A401Z1B6"/>
<accession>A0A401Z1B6</accession>
<evidence type="ECO:0000313" key="2">
    <source>
        <dbReference type="Proteomes" id="UP000286931"/>
    </source>
</evidence>
<evidence type="ECO:0000313" key="1">
    <source>
        <dbReference type="EMBL" id="GCE00566.1"/>
    </source>
</evidence>
<organism evidence="1 2">
    <name type="scientific">Embleya hyalina</name>
    <dbReference type="NCBI Taxonomy" id="516124"/>
    <lineage>
        <taxon>Bacteria</taxon>
        <taxon>Bacillati</taxon>
        <taxon>Actinomycetota</taxon>
        <taxon>Actinomycetes</taxon>
        <taxon>Kitasatosporales</taxon>
        <taxon>Streptomycetaceae</taxon>
        <taxon>Embleya</taxon>
    </lineage>
</organism>